<protein>
    <submittedName>
        <fullName evidence="1">Uncharacterized protein</fullName>
    </submittedName>
</protein>
<dbReference type="Proteomes" id="UP000198670">
    <property type="component" value="Unassembled WGS sequence"/>
</dbReference>
<dbReference type="OrthoDB" id="796236at2"/>
<proteinExistence type="predicted"/>
<name>A0A1I3VSE7_9SPHI</name>
<reference evidence="1 2" key="1">
    <citation type="submission" date="2016-10" db="EMBL/GenBank/DDBJ databases">
        <authorList>
            <person name="de Groot N.N."/>
        </authorList>
    </citation>
    <scope>NUCLEOTIDE SEQUENCE [LARGE SCALE GENOMIC DNA]</scope>
    <source>
        <strain evidence="1 2">RK1</strain>
    </source>
</reference>
<gene>
    <name evidence="1" type="ORF">SAMN05444682_1242</name>
</gene>
<accession>A0A1I3VSE7</accession>
<dbReference type="STRING" id="1477437.SAMN05444682_1242"/>
<dbReference type="EMBL" id="FOQO01000024">
    <property type="protein sequence ID" value="SFJ98059.1"/>
    <property type="molecule type" value="Genomic_DNA"/>
</dbReference>
<dbReference type="RefSeq" id="WP_090632620.1">
    <property type="nucleotide sequence ID" value="NZ_FOQO01000024.1"/>
</dbReference>
<evidence type="ECO:0000313" key="2">
    <source>
        <dbReference type="Proteomes" id="UP000198670"/>
    </source>
</evidence>
<evidence type="ECO:0000313" key="1">
    <source>
        <dbReference type="EMBL" id="SFJ98059.1"/>
    </source>
</evidence>
<organism evidence="1 2">
    <name type="scientific">Parapedobacter indicus</name>
    <dbReference type="NCBI Taxonomy" id="1477437"/>
    <lineage>
        <taxon>Bacteria</taxon>
        <taxon>Pseudomonadati</taxon>
        <taxon>Bacteroidota</taxon>
        <taxon>Sphingobacteriia</taxon>
        <taxon>Sphingobacteriales</taxon>
        <taxon>Sphingobacteriaceae</taxon>
        <taxon>Parapedobacter</taxon>
    </lineage>
</organism>
<sequence>MKTFVTIPLLVLVILGAIGTAYFATKWYTRPKVEESKARIADSAVESVQLDVKNINREIDRNSGIEHALMKDKEQLVISYNQLKDSSRQEIDSLTKLLGIRNRQLSHYVGLAFTSTREDEPMTETDTTYNFKDNWLSVDIKKPANGVPALLNSKYNASPNLAWYWESNRFIGLRSPLFGRELIGNFWLSDPNATISGVKYLRIEPPEKRFGLAVMAVGEYYHDDVLFGGGVSVDIGRLRLQGNYLRDFSSGKWYPAFRGGFKLIDIN</sequence>
<keyword evidence="2" id="KW-1185">Reference proteome</keyword>
<dbReference type="AlphaFoldDB" id="A0A1I3VSE7"/>